<reference evidence="2" key="1">
    <citation type="submission" date="2022-08" db="EMBL/GenBank/DDBJ databases">
        <title>Novel sulphate-reducing endosymbionts in the free-living metamonad Anaeramoeba.</title>
        <authorList>
            <person name="Jerlstrom-Hultqvist J."/>
            <person name="Cepicka I."/>
            <person name="Gallot-Lavallee L."/>
            <person name="Salas-Leiva D."/>
            <person name="Curtis B.A."/>
            <person name="Zahonova K."/>
            <person name="Pipaliya S."/>
            <person name="Dacks J."/>
            <person name="Roger A.J."/>
        </authorList>
    </citation>
    <scope>NUCLEOTIDE SEQUENCE</scope>
    <source>
        <strain evidence="2">Busselton2</strain>
    </source>
</reference>
<dbReference type="Proteomes" id="UP001146793">
    <property type="component" value="Unassembled WGS sequence"/>
</dbReference>
<evidence type="ECO:0000313" key="2">
    <source>
        <dbReference type="EMBL" id="KAJ3426422.1"/>
    </source>
</evidence>
<name>A0AAV7YEU3_9EUKA</name>
<evidence type="ECO:0008006" key="4">
    <source>
        <dbReference type="Google" id="ProtNLM"/>
    </source>
</evidence>
<feature type="compositionally biased region" description="Polar residues" evidence="1">
    <location>
        <begin position="33"/>
        <end position="59"/>
    </location>
</feature>
<comment type="caution">
    <text evidence="2">The sequence shown here is derived from an EMBL/GenBank/DDBJ whole genome shotgun (WGS) entry which is preliminary data.</text>
</comment>
<accession>A0AAV7YEU3</accession>
<dbReference type="AlphaFoldDB" id="A0AAV7YEU3"/>
<gene>
    <name evidence="2" type="ORF">M0812_28878</name>
</gene>
<feature type="region of interest" description="Disordered" evidence="1">
    <location>
        <begin position="27"/>
        <end position="70"/>
    </location>
</feature>
<evidence type="ECO:0000256" key="1">
    <source>
        <dbReference type="SAM" id="MobiDB-lite"/>
    </source>
</evidence>
<organism evidence="2 3">
    <name type="scientific">Anaeramoeba flamelloides</name>
    <dbReference type="NCBI Taxonomy" id="1746091"/>
    <lineage>
        <taxon>Eukaryota</taxon>
        <taxon>Metamonada</taxon>
        <taxon>Anaeramoebidae</taxon>
        <taxon>Anaeramoeba</taxon>
    </lineage>
</organism>
<proteinExistence type="predicted"/>
<protein>
    <recommendedName>
        <fullName evidence="4">GIY-YIG domain-containing protein</fullName>
    </recommendedName>
</protein>
<dbReference type="EMBL" id="JANTQA010000070">
    <property type="protein sequence ID" value="KAJ3426422.1"/>
    <property type="molecule type" value="Genomic_DNA"/>
</dbReference>
<evidence type="ECO:0000313" key="3">
    <source>
        <dbReference type="Proteomes" id="UP001146793"/>
    </source>
</evidence>
<sequence>MVYRVTSNGVLYKCHVNTTNLRRNYITHEGRPNHNSNRFSHPNSDHNSLSGMNNNYDQSDNNKKKSTTQNYHNKKLNYFCSQPWVKTKILRQALLQGEDPNRVSNTGNTALLLL</sequence>